<dbReference type="Pfam" id="PF00702">
    <property type="entry name" value="Hydrolase"/>
    <property type="match status" value="1"/>
</dbReference>
<evidence type="ECO:0000313" key="4">
    <source>
        <dbReference type="Proteomes" id="UP000754495"/>
    </source>
</evidence>
<dbReference type="InterPro" id="IPR023198">
    <property type="entry name" value="PGP-like_dom2"/>
</dbReference>
<organism evidence="3 4">
    <name type="scientific">Amycolatopsis viridis</name>
    <dbReference type="NCBI Taxonomy" id="185678"/>
    <lineage>
        <taxon>Bacteria</taxon>
        <taxon>Bacillati</taxon>
        <taxon>Actinomycetota</taxon>
        <taxon>Actinomycetes</taxon>
        <taxon>Pseudonocardiales</taxon>
        <taxon>Pseudonocardiaceae</taxon>
        <taxon>Amycolatopsis</taxon>
    </lineage>
</organism>
<dbReference type="EMBL" id="JAANOU010000001">
    <property type="protein sequence ID" value="NIH79668.1"/>
    <property type="molecule type" value="Genomic_DNA"/>
</dbReference>
<dbReference type="EC" id="3.8.1.2" evidence="3"/>
<dbReference type="InterPro" id="IPR006439">
    <property type="entry name" value="HAD-SF_hydro_IA"/>
</dbReference>
<evidence type="ECO:0000256" key="1">
    <source>
        <dbReference type="ARBA" id="ARBA00008106"/>
    </source>
</evidence>
<gene>
    <name evidence="3" type="ORF">FHX46_002198</name>
</gene>
<evidence type="ECO:0000256" key="2">
    <source>
        <dbReference type="ARBA" id="ARBA00022801"/>
    </source>
</evidence>
<dbReference type="PANTHER" id="PTHR43316:SF3">
    <property type="entry name" value="HALOACID DEHALOGENASE, TYPE II (AFU_ORTHOLOGUE AFUA_2G07750)-RELATED"/>
    <property type="match status" value="1"/>
</dbReference>
<dbReference type="SFLD" id="SFLDS00003">
    <property type="entry name" value="Haloacid_Dehalogenase"/>
    <property type="match status" value="1"/>
</dbReference>
<dbReference type="SFLD" id="SFLDG01129">
    <property type="entry name" value="C1.5:_HAD__Beta-PGM__Phosphata"/>
    <property type="match status" value="1"/>
</dbReference>
<dbReference type="InterPro" id="IPR051540">
    <property type="entry name" value="S-2-haloacid_dehalogenase"/>
</dbReference>
<comment type="similarity">
    <text evidence="1">Belongs to the HAD-like hydrolase superfamily. S-2-haloalkanoic acid dehalogenase family.</text>
</comment>
<accession>A0ABX0SRT8</accession>
<dbReference type="NCBIfam" id="TIGR01428">
    <property type="entry name" value="HAD_type_II"/>
    <property type="match status" value="1"/>
</dbReference>
<dbReference type="RefSeq" id="WP_208400105.1">
    <property type="nucleotide sequence ID" value="NZ_JAANOU010000001.1"/>
</dbReference>
<dbReference type="GO" id="GO:0018784">
    <property type="term" value="F:(S)-2-haloacid dehalogenase activity"/>
    <property type="evidence" value="ECO:0007669"/>
    <property type="project" value="UniProtKB-EC"/>
</dbReference>
<dbReference type="PRINTS" id="PR00413">
    <property type="entry name" value="HADHALOGNASE"/>
</dbReference>
<name>A0ABX0SRT8_9PSEU</name>
<reference evidence="3 4" key="1">
    <citation type="submission" date="2020-03" db="EMBL/GenBank/DDBJ databases">
        <title>Sequencing the genomes of 1000 actinobacteria strains.</title>
        <authorList>
            <person name="Klenk H.-P."/>
        </authorList>
    </citation>
    <scope>NUCLEOTIDE SEQUENCE [LARGE SCALE GENOMIC DNA]</scope>
    <source>
        <strain evidence="3 4">DSM 45668</strain>
    </source>
</reference>
<dbReference type="Gene3D" id="3.40.50.1000">
    <property type="entry name" value="HAD superfamily/HAD-like"/>
    <property type="match status" value="1"/>
</dbReference>
<dbReference type="CDD" id="cd02588">
    <property type="entry name" value="HAD_L2-DEX"/>
    <property type="match status" value="1"/>
</dbReference>
<comment type="caution">
    <text evidence="3">The sequence shown here is derived from an EMBL/GenBank/DDBJ whole genome shotgun (WGS) entry which is preliminary data.</text>
</comment>
<keyword evidence="2 3" id="KW-0378">Hydrolase</keyword>
<dbReference type="InterPro" id="IPR036412">
    <property type="entry name" value="HAD-like_sf"/>
</dbReference>
<proteinExistence type="inferred from homology"/>
<dbReference type="Proteomes" id="UP000754495">
    <property type="component" value="Unassembled WGS sequence"/>
</dbReference>
<dbReference type="NCBIfam" id="TIGR01493">
    <property type="entry name" value="HAD-SF-IA-v2"/>
    <property type="match status" value="1"/>
</dbReference>
<dbReference type="InterPro" id="IPR006328">
    <property type="entry name" value="2-HAD"/>
</dbReference>
<dbReference type="SUPFAM" id="SSF56784">
    <property type="entry name" value="HAD-like"/>
    <property type="match status" value="1"/>
</dbReference>
<dbReference type="InterPro" id="IPR023214">
    <property type="entry name" value="HAD_sf"/>
</dbReference>
<sequence length="243" mass="27093">MTEQTESLTGVKALMFDFYGTVVDMQSGLTKAITPYLRSKNYTAQPPNRVVTWWRRTHFENSMIDGLLGREHIPYREIGRQTVDYTLTRAGIPHTMDEVRELVSEIERLEPFPDVVEALGTLKEAGFKLVILSNGDPDMLESGVKYSGTEDLWTRVVSVAEAGAFKPHFATYATGAKAVGLDPSEVLFVANHAFDCVGAKAAGMRTAFVDRRKRPFGNEYYPPTLVVDDFAHLAREVIARTQG</sequence>
<keyword evidence="4" id="KW-1185">Reference proteome</keyword>
<protein>
    <submittedName>
        <fullName evidence="3">2-haloacid dehalogenase</fullName>
        <ecNumber evidence="3">3.8.1.2</ecNumber>
    </submittedName>
</protein>
<evidence type="ECO:0000313" key="3">
    <source>
        <dbReference type="EMBL" id="NIH79668.1"/>
    </source>
</evidence>
<dbReference type="PANTHER" id="PTHR43316">
    <property type="entry name" value="HYDROLASE, HALOACID DELAHOGENASE-RELATED"/>
    <property type="match status" value="1"/>
</dbReference>
<dbReference type="Gene3D" id="1.10.150.240">
    <property type="entry name" value="Putative phosphatase, domain 2"/>
    <property type="match status" value="1"/>
</dbReference>